<gene>
    <name evidence="7" type="ORF">RI138_27535</name>
</gene>
<evidence type="ECO:0000259" key="6">
    <source>
        <dbReference type="PROSITE" id="PS50931"/>
    </source>
</evidence>
<comment type="similarity">
    <text evidence="1">Belongs to the LysR transcriptional regulatory family.</text>
</comment>
<evidence type="ECO:0000256" key="5">
    <source>
        <dbReference type="SAM" id="MobiDB-lite"/>
    </source>
</evidence>
<feature type="compositionally biased region" description="Pro residues" evidence="5">
    <location>
        <begin position="300"/>
        <end position="309"/>
    </location>
</feature>
<dbReference type="Gene3D" id="1.10.10.10">
    <property type="entry name" value="Winged helix-like DNA-binding domain superfamily/Winged helix DNA-binding domain"/>
    <property type="match status" value="1"/>
</dbReference>
<evidence type="ECO:0000256" key="4">
    <source>
        <dbReference type="ARBA" id="ARBA00023163"/>
    </source>
</evidence>
<name>A0ABY9W525_9ACTN</name>
<reference evidence="7 8" key="1">
    <citation type="submission" date="2023-09" db="EMBL/GenBank/DDBJ databases">
        <title>Genome completion map analysis of the actinomycetes C11-1.</title>
        <authorList>
            <person name="Qin P."/>
            <person name="Guan P."/>
        </authorList>
    </citation>
    <scope>NUCLEOTIDE SEQUENCE [LARGE SCALE GENOMIC DNA]</scope>
    <source>
        <strain evidence="7 8">C11-1</strain>
    </source>
</reference>
<dbReference type="InterPro" id="IPR005119">
    <property type="entry name" value="LysR_subst-bd"/>
</dbReference>
<dbReference type="SUPFAM" id="SSF46785">
    <property type="entry name" value="Winged helix' DNA-binding domain"/>
    <property type="match status" value="1"/>
</dbReference>
<keyword evidence="2" id="KW-0805">Transcription regulation</keyword>
<dbReference type="PROSITE" id="PS50931">
    <property type="entry name" value="HTH_LYSR"/>
    <property type="match status" value="1"/>
</dbReference>
<proteinExistence type="inferred from homology"/>
<evidence type="ECO:0000256" key="1">
    <source>
        <dbReference type="ARBA" id="ARBA00009437"/>
    </source>
</evidence>
<keyword evidence="8" id="KW-1185">Reference proteome</keyword>
<evidence type="ECO:0000313" key="7">
    <source>
        <dbReference type="EMBL" id="WNF30277.1"/>
    </source>
</evidence>
<evidence type="ECO:0000256" key="3">
    <source>
        <dbReference type="ARBA" id="ARBA00023125"/>
    </source>
</evidence>
<dbReference type="EMBL" id="CP134500">
    <property type="protein sequence ID" value="WNF30277.1"/>
    <property type="molecule type" value="Genomic_DNA"/>
</dbReference>
<dbReference type="Gene3D" id="3.40.190.10">
    <property type="entry name" value="Periplasmic binding protein-like II"/>
    <property type="match status" value="2"/>
</dbReference>
<protein>
    <submittedName>
        <fullName evidence="7">LysR family transcriptional regulator</fullName>
    </submittedName>
</protein>
<feature type="region of interest" description="Disordered" evidence="5">
    <location>
        <begin position="297"/>
        <end position="323"/>
    </location>
</feature>
<feature type="domain" description="HTH lysR-type" evidence="6">
    <location>
        <begin position="1"/>
        <end position="58"/>
    </location>
</feature>
<accession>A0ABY9W525</accession>
<dbReference type="InterPro" id="IPR000847">
    <property type="entry name" value="LysR_HTH_N"/>
</dbReference>
<organism evidence="7 8">
    <name type="scientific">Streptomyces durocortorensis</name>
    <dbReference type="NCBI Taxonomy" id="2811104"/>
    <lineage>
        <taxon>Bacteria</taxon>
        <taxon>Bacillati</taxon>
        <taxon>Actinomycetota</taxon>
        <taxon>Actinomycetes</taxon>
        <taxon>Kitasatosporales</taxon>
        <taxon>Streptomycetaceae</taxon>
        <taxon>Streptomyces</taxon>
    </lineage>
</organism>
<dbReference type="PANTHER" id="PTHR30346:SF29">
    <property type="entry name" value="LYSR SUBSTRATE-BINDING"/>
    <property type="match status" value="1"/>
</dbReference>
<dbReference type="Pfam" id="PF00126">
    <property type="entry name" value="HTH_1"/>
    <property type="match status" value="1"/>
</dbReference>
<dbReference type="PANTHER" id="PTHR30346">
    <property type="entry name" value="TRANSCRIPTIONAL DUAL REGULATOR HCAR-RELATED"/>
    <property type="match status" value="1"/>
</dbReference>
<dbReference type="PRINTS" id="PR00039">
    <property type="entry name" value="HTHLYSR"/>
</dbReference>
<evidence type="ECO:0000313" key="8">
    <source>
        <dbReference type="Proteomes" id="UP001303236"/>
    </source>
</evidence>
<dbReference type="Proteomes" id="UP001303236">
    <property type="component" value="Chromosome"/>
</dbReference>
<dbReference type="InterPro" id="IPR036388">
    <property type="entry name" value="WH-like_DNA-bd_sf"/>
</dbReference>
<keyword evidence="3" id="KW-0238">DNA-binding</keyword>
<dbReference type="SUPFAM" id="SSF53850">
    <property type="entry name" value="Periplasmic binding protein-like II"/>
    <property type="match status" value="1"/>
</dbReference>
<sequence length="323" mass="34267">MSLRQMEYFVAVVEESSFTRAAERLHVTQPALSHQVKALERAVGGELLERLPRGVLLTPMGRAFLPHAERSVRSAAQARRAARAAAGAEGGELHIATVHSVAVGILPEVFAHWRRAHPGVGLVLHEYASTEALEEQVERGTADLAVGPLPGRWTGPVVPVGEEEIVLVVPFDDPLAGRSSVALHELADRSWVRCAMEPVVQGRPFLEGVCEAAGFAPPTAVWTEHTSTAVRMAAAGVGVSTAPAHIVRGAIGEDCAVLSVDPPWLRALGVFSRVPLTGAAHAFTELLRSLPTAGLRAFPPGRPDTPSPERPYADCGAPSPVVR</sequence>
<evidence type="ECO:0000256" key="2">
    <source>
        <dbReference type="ARBA" id="ARBA00023015"/>
    </source>
</evidence>
<keyword evidence="4" id="KW-0804">Transcription</keyword>
<dbReference type="CDD" id="cd05466">
    <property type="entry name" value="PBP2_LTTR_substrate"/>
    <property type="match status" value="1"/>
</dbReference>
<dbReference type="Pfam" id="PF03466">
    <property type="entry name" value="LysR_substrate"/>
    <property type="match status" value="1"/>
</dbReference>
<dbReference type="InterPro" id="IPR036390">
    <property type="entry name" value="WH_DNA-bd_sf"/>
</dbReference>